<protein>
    <submittedName>
        <fullName evidence="2">Uncharacterized protein</fullName>
    </submittedName>
</protein>
<dbReference type="PANTHER" id="PTHR46549">
    <property type="entry name" value="MACPF DOMAIN-CONTAINING PROTEIN"/>
    <property type="match status" value="1"/>
</dbReference>
<proteinExistence type="predicted"/>
<dbReference type="Proteomes" id="UP001163046">
    <property type="component" value="Unassembled WGS sequence"/>
</dbReference>
<feature type="compositionally biased region" description="Polar residues" evidence="1">
    <location>
        <begin position="1"/>
        <end position="10"/>
    </location>
</feature>
<evidence type="ECO:0000256" key="1">
    <source>
        <dbReference type="SAM" id="MobiDB-lite"/>
    </source>
</evidence>
<accession>A0A9W9YPB6</accession>
<evidence type="ECO:0000313" key="3">
    <source>
        <dbReference type="Proteomes" id="UP001163046"/>
    </source>
</evidence>
<sequence length="263" mass="28603">MGSSSYQDVGQTKRENRKSGGIQGNVKRSLGVKGAVAEKAVEIGAELVKQQLEHIQKTGERSSEFLHKKIELDITPDMSFAGDNVEVPEGYHLTASMGSNSKPTHESGELPFIYPAGIGQAIMNGCYGTGYELNDPCYQSRTDAGICNSMIDGAAFLGVGFDGNGDYSPESRRMSLVQRNCANKATYDELDVPDTMNVHGIYETNAYRLIFEDKLSYKTYLQTEAGDSGHVFGFRAGTKMAFGVGTETSSNLYLGLMNVDVKR</sequence>
<reference evidence="2" key="1">
    <citation type="submission" date="2023-01" db="EMBL/GenBank/DDBJ databases">
        <title>Genome assembly of the deep-sea coral Lophelia pertusa.</title>
        <authorList>
            <person name="Herrera S."/>
            <person name="Cordes E."/>
        </authorList>
    </citation>
    <scope>NUCLEOTIDE SEQUENCE</scope>
    <source>
        <strain evidence="2">USNM1676648</strain>
        <tissue evidence="2">Polyp</tissue>
    </source>
</reference>
<evidence type="ECO:0000313" key="2">
    <source>
        <dbReference type="EMBL" id="KAJ7358985.1"/>
    </source>
</evidence>
<dbReference type="PANTHER" id="PTHR46549:SF1">
    <property type="entry name" value="MACPF DOMAIN-CONTAINING PROTEIN"/>
    <property type="match status" value="1"/>
</dbReference>
<name>A0A9W9YPB6_9CNID</name>
<dbReference type="OrthoDB" id="1366754at2759"/>
<gene>
    <name evidence="2" type="ORF">OS493_019890</name>
</gene>
<feature type="region of interest" description="Disordered" evidence="1">
    <location>
        <begin position="1"/>
        <end position="25"/>
    </location>
</feature>
<dbReference type="AlphaFoldDB" id="A0A9W9YPB6"/>
<organism evidence="2 3">
    <name type="scientific">Desmophyllum pertusum</name>
    <dbReference type="NCBI Taxonomy" id="174260"/>
    <lineage>
        <taxon>Eukaryota</taxon>
        <taxon>Metazoa</taxon>
        <taxon>Cnidaria</taxon>
        <taxon>Anthozoa</taxon>
        <taxon>Hexacorallia</taxon>
        <taxon>Scleractinia</taxon>
        <taxon>Caryophylliina</taxon>
        <taxon>Caryophylliidae</taxon>
        <taxon>Desmophyllum</taxon>
    </lineage>
</organism>
<keyword evidence="3" id="KW-1185">Reference proteome</keyword>
<comment type="caution">
    <text evidence="2">The sequence shown here is derived from an EMBL/GenBank/DDBJ whole genome shotgun (WGS) entry which is preliminary data.</text>
</comment>
<dbReference type="EMBL" id="MU827313">
    <property type="protein sequence ID" value="KAJ7358985.1"/>
    <property type="molecule type" value="Genomic_DNA"/>
</dbReference>